<evidence type="ECO:0000313" key="3">
    <source>
        <dbReference type="EMBL" id="BAF86947.1"/>
    </source>
</evidence>
<reference evidence="3 4" key="4">
    <citation type="journal article" date="2009" name="Appl. Environ. Microbiol.">
        <title>Comparative genome-wide transcriptional profiling of Azorhizobium caulinodans ORS571 grown under free-living and symbiotic conditions.</title>
        <authorList>
            <person name="Tsukada S."/>
            <person name="Aono T."/>
            <person name="Akiba N."/>
            <person name="Lee KB."/>
            <person name="Liu CT."/>
            <person name="Toyazaki H."/>
            <person name="Oyaizu H."/>
        </authorList>
    </citation>
    <scope>NUCLEOTIDE SEQUENCE [LARGE SCALE GENOMIC DNA]</scope>
    <source>
        <strain evidence="4">ATCC 43989 / DSM 5975 / JCM 20966 / LMG 6465 / NBRC 14845 / NCIMB 13405 / ORS 571</strain>
    </source>
</reference>
<proteinExistence type="predicted"/>
<keyword evidence="4" id="KW-1185">Reference proteome</keyword>
<feature type="compositionally biased region" description="Pro residues" evidence="1">
    <location>
        <begin position="55"/>
        <end position="68"/>
    </location>
</feature>
<dbReference type="KEGG" id="azc:AZC_0949"/>
<keyword evidence="2" id="KW-0732">Signal</keyword>
<feature type="region of interest" description="Disordered" evidence="1">
    <location>
        <begin position="39"/>
        <end position="104"/>
    </location>
</feature>
<reference evidence="3 4" key="5">
    <citation type="journal article" date="2010" name="Appl. Environ. Microbiol.">
        <title>phrR-like gene praR of Azorhizobium caulinodans ORS571 is essential for symbiosis with Sesbania rostrata and is involved in expression of reb genes.</title>
        <authorList>
            <person name="Akiba N."/>
            <person name="Aono T."/>
            <person name="Toyazaki H."/>
            <person name="Sato S."/>
            <person name="Oyaizu H."/>
        </authorList>
    </citation>
    <scope>NUCLEOTIDE SEQUENCE [LARGE SCALE GENOMIC DNA]</scope>
    <source>
        <strain evidence="4">ATCC 43989 / DSM 5975 / JCM 20966 / LMG 6465 / NBRC 14845 / NCIMB 13405 / ORS 571</strain>
    </source>
</reference>
<sequence>MLRPSPASLTDRLRHFARLALALAALMAAPVLARAQDLPRPPGNIGGPGLSAPMPIGPAPQGGPPPGGALPFVGATAPPTGSFSGPGPAPAQQGGGSRNAVAAPSREPHAILPQAPAGKVTLGVFARFGADGATVPRAVMWRVFADTPEASGAFPLVAESTEATPVFFLSPGGYIVHLTYGYATQAQRVVLGATSRREAFILPAGGLRLQADVDNKAITNSKVSFDIYEGSFLQGRTSSQPLYRGALPNEVVLLPEGTYHVVSTYGDANAVVRADVTVQAGKLTDAMVHHRAAQITLKLVKEAGGEALADTQWSVITPGGDTIKESIGAFPTVVLTEGEYVAIARNDGRVVSRDFKVELGKDKDVEVLASGARATTTRPLTR</sequence>
<feature type="chain" id="PRO_5002720705" evidence="2">
    <location>
        <begin position="36"/>
        <end position="382"/>
    </location>
</feature>
<name>A8HUI1_AZOC5</name>
<reference evidence="3 4" key="1">
    <citation type="journal article" date="2007" name="Appl. Environ. Microbiol.">
        <title>Rhizobial factors required for stem nodule maturation and maintenance in Sesbania rostrata-Azorhizobium caulinodans ORS571 symbiosis.</title>
        <authorList>
            <person name="Suzuki S."/>
            <person name="Aono T."/>
            <person name="Lee KB."/>
            <person name="Suzuki T."/>
            <person name="Liu CT."/>
            <person name="Miwa H."/>
            <person name="Wakao S."/>
            <person name="Iki T."/>
            <person name="Oyaizu H."/>
        </authorList>
    </citation>
    <scope>NUCLEOTIDE SEQUENCE [LARGE SCALE GENOMIC DNA]</scope>
    <source>
        <strain evidence="4">ATCC 43989 / DSM 5975 / JCM 20966 / LMG 6465 / NBRC 14845 / NCIMB 13405 / ORS 571</strain>
    </source>
</reference>
<dbReference type="Proteomes" id="UP000000270">
    <property type="component" value="Chromosome"/>
</dbReference>
<feature type="signal peptide" evidence="2">
    <location>
        <begin position="1"/>
        <end position="35"/>
    </location>
</feature>
<gene>
    <name evidence="3" type="ordered locus">AZC_0949</name>
</gene>
<reference evidence="3 4" key="6">
    <citation type="journal article" date="2011" name="Appl. Environ. Microbiol.">
        <title>Involvement of the azorhizobial chromosome partition gene (parA) in the onset of bacteroid differentiation during Sesbania rostrata stem nodule development.</title>
        <authorList>
            <person name="Liu CT."/>
            <person name="Lee KB."/>
            <person name="Wang YS."/>
            <person name="Peng MH."/>
            <person name="Lee KT."/>
            <person name="Suzuki S."/>
            <person name="Suzuki T."/>
            <person name="Oyaizu H."/>
        </authorList>
    </citation>
    <scope>NUCLEOTIDE SEQUENCE [LARGE SCALE GENOMIC DNA]</scope>
    <source>
        <strain evidence="4">ATCC 43989 / DSM 5975 / JCM 20966 / LMG 6465 / NBRC 14845 / NCIMB 13405 / ORS 571</strain>
    </source>
</reference>
<dbReference type="STRING" id="438753.AZC_0949"/>
<dbReference type="AlphaFoldDB" id="A8HUI1"/>
<protein>
    <submittedName>
        <fullName evidence="3">Uncharacterized protein</fullName>
    </submittedName>
</protein>
<dbReference type="EMBL" id="AP009384">
    <property type="protein sequence ID" value="BAF86947.1"/>
    <property type="molecule type" value="Genomic_DNA"/>
</dbReference>
<reference evidence="4" key="2">
    <citation type="submission" date="2007-04" db="EMBL/GenBank/DDBJ databases">
        <title>Complete genome sequence of the nitrogen-fixing bacterium Azorhizobium caulinodans ORS571.</title>
        <authorList>
            <person name="Lee K.B."/>
            <person name="Backer P.D."/>
            <person name="Aono T."/>
            <person name="Liu C.T."/>
            <person name="Suzuki S."/>
            <person name="Suzuki T."/>
            <person name="Kaneko T."/>
            <person name="Yamada M."/>
            <person name="Tabata S."/>
            <person name="Kupfer D.M."/>
            <person name="Najar F.Z."/>
            <person name="Wiley G.B."/>
            <person name="Roe B."/>
            <person name="Binnewies T."/>
            <person name="Ussery D."/>
            <person name="Vereecke D."/>
            <person name="Gevers D."/>
            <person name="Holsters M."/>
            <person name="Oyaizu H."/>
        </authorList>
    </citation>
    <scope>NUCLEOTIDE SEQUENCE [LARGE SCALE GENOMIC DNA]</scope>
    <source>
        <strain evidence="4">ATCC 43989 / DSM 5975 / JCM 20966 / LMG 6465 / NBRC 14845 / NCIMB 13405 / ORS 571</strain>
    </source>
</reference>
<dbReference type="RefSeq" id="WP_012169480.1">
    <property type="nucleotide sequence ID" value="NC_009937.1"/>
</dbReference>
<evidence type="ECO:0000313" key="4">
    <source>
        <dbReference type="Proteomes" id="UP000000270"/>
    </source>
</evidence>
<reference evidence="3 4" key="3">
    <citation type="journal article" date="2008" name="BMC Genomics">
        <title>The genome of the versatile nitrogen fixer Azorhizobium caulinodans ORS571.</title>
        <authorList>
            <person name="Lee KB."/>
            <person name="Backer P.D."/>
            <person name="Aono T."/>
            <person name="Liu CT."/>
            <person name="Suzuki S."/>
            <person name="Suzuki T."/>
            <person name="Kaneko T."/>
            <person name="Yamada M."/>
            <person name="Tabata S."/>
            <person name="Kupfer D.M."/>
            <person name="Najar F.Z."/>
            <person name="Wiley G.B."/>
            <person name="Roe B."/>
            <person name="Binnewies T.T."/>
            <person name="Ussery D.W."/>
            <person name="D'Haeze W."/>
            <person name="Herder J.D."/>
            <person name="Gevers D."/>
            <person name="Vereecke D."/>
            <person name="Holsters M."/>
            <person name="Oyaizu H."/>
        </authorList>
    </citation>
    <scope>NUCLEOTIDE SEQUENCE [LARGE SCALE GENOMIC DNA]</scope>
    <source>
        <strain evidence="4">ATCC 43989 / DSM 5975 / JCM 20966 / LMG 6465 / NBRC 14845 / NCIMB 13405 / ORS 571</strain>
    </source>
</reference>
<dbReference type="eggNOG" id="ENOG502ZBP8">
    <property type="taxonomic scope" value="Bacteria"/>
</dbReference>
<dbReference type="HOGENOM" id="CLU_058985_0_0_5"/>
<evidence type="ECO:0000256" key="2">
    <source>
        <dbReference type="SAM" id="SignalP"/>
    </source>
</evidence>
<organism evidence="3 4">
    <name type="scientific">Azorhizobium caulinodans (strain ATCC 43989 / DSM 5975 / JCM 20966 / LMG 6465 / NBRC 14845 / NCIMB 13405 / ORS 571)</name>
    <dbReference type="NCBI Taxonomy" id="438753"/>
    <lineage>
        <taxon>Bacteria</taxon>
        <taxon>Pseudomonadati</taxon>
        <taxon>Pseudomonadota</taxon>
        <taxon>Alphaproteobacteria</taxon>
        <taxon>Hyphomicrobiales</taxon>
        <taxon>Xanthobacteraceae</taxon>
        <taxon>Azorhizobium</taxon>
    </lineage>
</organism>
<evidence type="ECO:0000256" key="1">
    <source>
        <dbReference type="SAM" id="MobiDB-lite"/>
    </source>
</evidence>
<accession>A8HUI1</accession>